<dbReference type="SUPFAM" id="SSF48317">
    <property type="entry name" value="Acid phosphatase/Vanadium-dependent haloperoxidase"/>
    <property type="match status" value="1"/>
</dbReference>
<dbReference type="SMART" id="SM00014">
    <property type="entry name" value="acidPPc"/>
    <property type="match status" value="1"/>
</dbReference>
<dbReference type="CDD" id="cd01610">
    <property type="entry name" value="PAP2_like"/>
    <property type="match status" value="1"/>
</dbReference>
<evidence type="ECO:0000313" key="4">
    <source>
        <dbReference type="Proteomes" id="UP000886887"/>
    </source>
</evidence>
<feature type="transmembrane region" description="Helical" evidence="1">
    <location>
        <begin position="141"/>
        <end position="161"/>
    </location>
</feature>
<dbReference type="PANTHER" id="PTHR14969">
    <property type="entry name" value="SPHINGOSINE-1-PHOSPHATE PHOSPHOHYDROLASE"/>
    <property type="match status" value="1"/>
</dbReference>
<dbReference type="Pfam" id="PF01569">
    <property type="entry name" value="PAP2"/>
    <property type="match status" value="1"/>
</dbReference>
<keyword evidence="1" id="KW-1133">Transmembrane helix</keyword>
<dbReference type="InterPro" id="IPR036938">
    <property type="entry name" value="PAP2/HPO_sf"/>
</dbReference>
<evidence type="ECO:0000313" key="3">
    <source>
        <dbReference type="EMBL" id="HIQ70599.1"/>
    </source>
</evidence>
<feature type="transmembrane region" description="Helical" evidence="1">
    <location>
        <begin position="50"/>
        <end position="72"/>
    </location>
</feature>
<dbReference type="PANTHER" id="PTHR14969:SF13">
    <property type="entry name" value="AT30094P"/>
    <property type="match status" value="1"/>
</dbReference>
<organism evidence="3 4">
    <name type="scientific">Candidatus Onthenecus intestinigallinarum</name>
    <dbReference type="NCBI Taxonomy" id="2840875"/>
    <lineage>
        <taxon>Bacteria</taxon>
        <taxon>Bacillati</taxon>
        <taxon>Bacillota</taxon>
        <taxon>Clostridia</taxon>
        <taxon>Eubacteriales</taxon>
        <taxon>Candidatus Onthenecus</taxon>
    </lineage>
</organism>
<dbReference type="EMBL" id="DVFJ01000001">
    <property type="protein sequence ID" value="HIQ70599.1"/>
    <property type="molecule type" value="Genomic_DNA"/>
</dbReference>
<feature type="transmembrane region" description="Helical" evidence="1">
    <location>
        <begin position="102"/>
        <end position="135"/>
    </location>
</feature>
<keyword evidence="1" id="KW-0472">Membrane</keyword>
<evidence type="ECO:0000256" key="1">
    <source>
        <dbReference type="SAM" id="Phobius"/>
    </source>
</evidence>
<dbReference type="Gene3D" id="1.20.144.10">
    <property type="entry name" value="Phosphatidic acid phosphatase type 2/haloperoxidase"/>
    <property type="match status" value="1"/>
</dbReference>
<evidence type="ECO:0000259" key="2">
    <source>
        <dbReference type="SMART" id="SM00014"/>
    </source>
</evidence>
<protein>
    <submittedName>
        <fullName evidence="3">Phosphatase PAP2 family protein</fullName>
    </submittedName>
</protein>
<dbReference type="InterPro" id="IPR000326">
    <property type="entry name" value="PAP2/HPO"/>
</dbReference>
<name>A0A9D0Z7W5_9FIRM</name>
<sequence>MTRERYERLMGRFRGPHERLWILCFRRAPYALALGYALLCLYVMFVRRDIAVRVIGVPAAVFALTSALRAAIDRPRPYDALGYTPLLPHRSRKGRSLPSRHAACAVVIACAMAYASAPLALPAGAMAAFICFSRVAAGMHYPSDVLAAAALSLACSFVGFCA</sequence>
<feature type="domain" description="Phosphatidic acid phosphatase type 2/haloperoxidase" evidence="2">
    <location>
        <begin position="52"/>
        <end position="160"/>
    </location>
</feature>
<reference evidence="3" key="2">
    <citation type="journal article" date="2021" name="PeerJ">
        <title>Extensive microbial diversity within the chicken gut microbiome revealed by metagenomics and culture.</title>
        <authorList>
            <person name="Gilroy R."/>
            <person name="Ravi A."/>
            <person name="Getino M."/>
            <person name="Pursley I."/>
            <person name="Horton D.L."/>
            <person name="Alikhan N.F."/>
            <person name="Baker D."/>
            <person name="Gharbi K."/>
            <person name="Hall N."/>
            <person name="Watson M."/>
            <person name="Adriaenssens E.M."/>
            <person name="Foster-Nyarko E."/>
            <person name="Jarju S."/>
            <person name="Secka A."/>
            <person name="Antonio M."/>
            <person name="Oren A."/>
            <person name="Chaudhuri R.R."/>
            <person name="La Ragione R."/>
            <person name="Hildebrand F."/>
            <person name="Pallen M.J."/>
        </authorList>
    </citation>
    <scope>NUCLEOTIDE SEQUENCE</scope>
    <source>
        <strain evidence="3">ChiSxjej2B14-6234</strain>
    </source>
</reference>
<proteinExistence type="predicted"/>
<gene>
    <name evidence="3" type="ORF">IAB73_00055</name>
</gene>
<reference evidence="3" key="1">
    <citation type="submission" date="2020-10" db="EMBL/GenBank/DDBJ databases">
        <authorList>
            <person name="Gilroy R."/>
        </authorList>
    </citation>
    <scope>NUCLEOTIDE SEQUENCE</scope>
    <source>
        <strain evidence="3">ChiSxjej2B14-6234</strain>
    </source>
</reference>
<feature type="transmembrane region" description="Helical" evidence="1">
    <location>
        <begin position="20"/>
        <end position="44"/>
    </location>
</feature>
<dbReference type="Proteomes" id="UP000886887">
    <property type="component" value="Unassembled WGS sequence"/>
</dbReference>
<keyword evidence="1" id="KW-0812">Transmembrane</keyword>
<accession>A0A9D0Z7W5</accession>
<comment type="caution">
    <text evidence="3">The sequence shown here is derived from an EMBL/GenBank/DDBJ whole genome shotgun (WGS) entry which is preliminary data.</text>
</comment>
<dbReference type="AlphaFoldDB" id="A0A9D0Z7W5"/>